<dbReference type="InterPro" id="IPR036390">
    <property type="entry name" value="WH_DNA-bd_sf"/>
</dbReference>
<name>A0A5F0KFK4_9GAMM</name>
<keyword evidence="3" id="KW-0238">DNA-binding</keyword>
<organism evidence="7 9">
    <name type="scientific">Aeromonas taiwanensis</name>
    <dbReference type="NCBI Taxonomy" id="633417"/>
    <lineage>
        <taxon>Bacteria</taxon>
        <taxon>Pseudomonadati</taxon>
        <taxon>Pseudomonadota</taxon>
        <taxon>Gammaproteobacteria</taxon>
        <taxon>Aeromonadales</taxon>
        <taxon>Aeromonadaceae</taxon>
        <taxon>Aeromonas</taxon>
    </lineage>
</organism>
<dbReference type="GO" id="GO:0003700">
    <property type="term" value="F:DNA-binding transcription factor activity"/>
    <property type="evidence" value="ECO:0007669"/>
    <property type="project" value="InterPro"/>
</dbReference>
<reference evidence="7 9" key="1">
    <citation type="submission" date="2018-06" db="EMBL/GenBank/DDBJ databases">
        <title>Occurrence of a novel blaKPC-2- and qnrS2- harbouring IncP6 plasmid from Aeromonas taiwanensis isolates recovered from the river sediments.</title>
        <authorList>
            <person name="Zheng B."/>
            <person name="Yu X."/>
            <person name="Xiao Y."/>
        </authorList>
    </citation>
    <scope>NUCLEOTIDE SEQUENCE [LARGE SCALE GENOMIC DNA]</scope>
    <source>
        <strain evidence="6 8">1713</strain>
        <strain evidence="7 9">198</strain>
    </source>
</reference>
<dbReference type="Pfam" id="PF00126">
    <property type="entry name" value="HTH_1"/>
    <property type="match status" value="1"/>
</dbReference>
<dbReference type="Proteomes" id="UP000297720">
    <property type="component" value="Unassembled WGS sequence"/>
</dbReference>
<dbReference type="SUPFAM" id="SSF53850">
    <property type="entry name" value="Periplasmic binding protein-like II"/>
    <property type="match status" value="1"/>
</dbReference>
<dbReference type="Gene3D" id="3.40.190.290">
    <property type="match status" value="1"/>
</dbReference>
<dbReference type="AlphaFoldDB" id="A0A5F0KFK4"/>
<evidence type="ECO:0000313" key="7">
    <source>
        <dbReference type="EMBL" id="TFF83310.1"/>
    </source>
</evidence>
<evidence type="ECO:0000313" key="6">
    <source>
        <dbReference type="EMBL" id="TFF80785.1"/>
    </source>
</evidence>
<dbReference type="RefSeq" id="WP_134694328.1">
    <property type="nucleotide sequence ID" value="NZ_QORJ01000002.1"/>
</dbReference>
<dbReference type="Proteomes" id="UP000297914">
    <property type="component" value="Unassembled WGS sequence"/>
</dbReference>
<dbReference type="SUPFAM" id="SSF46785">
    <property type="entry name" value="Winged helix' DNA-binding domain"/>
    <property type="match status" value="1"/>
</dbReference>
<evidence type="ECO:0000256" key="1">
    <source>
        <dbReference type="ARBA" id="ARBA00009437"/>
    </source>
</evidence>
<proteinExistence type="inferred from homology"/>
<dbReference type="EMBL" id="QORK01000002">
    <property type="protein sequence ID" value="TFF83310.1"/>
    <property type="molecule type" value="Genomic_DNA"/>
</dbReference>
<evidence type="ECO:0000256" key="3">
    <source>
        <dbReference type="ARBA" id="ARBA00023125"/>
    </source>
</evidence>
<dbReference type="PANTHER" id="PTHR30537">
    <property type="entry name" value="HTH-TYPE TRANSCRIPTIONAL REGULATOR"/>
    <property type="match status" value="1"/>
</dbReference>
<dbReference type="Gene3D" id="1.10.10.10">
    <property type="entry name" value="Winged helix-like DNA-binding domain superfamily/Winged helix DNA-binding domain"/>
    <property type="match status" value="1"/>
</dbReference>
<sequence>MDFNQVVVFVKVVQAGSFSAAARLLGLPTSTVSHRVAMLEARLGVTLLQRTTRRLHLTEAGQIYFEHASAGLVHVFDAEAAMSESREEPCGLLRITALVDIGDQILSSLLGQMRSRWPKVDVELVLMNRYVDLVAEGVDVAIRTGPLKDSTLIARPVGVARWALFASPDYLAGAAAIEAPQALRHHACLQFTSLGKESWDLQDEAANSVTVPLSRQTLINDVGLIMTMVLAGEGVALLPSYLCRQACDEGRLVAVLPQWQGKADPIHIVYPRQRFMPPRLRAFVDLATITLRKWLE</sequence>
<dbReference type="GO" id="GO:0006351">
    <property type="term" value="P:DNA-templated transcription"/>
    <property type="evidence" value="ECO:0007669"/>
    <property type="project" value="TreeGrafter"/>
</dbReference>
<keyword evidence="4" id="KW-0804">Transcription</keyword>
<dbReference type="FunFam" id="1.10.10.10:FF:000001">
    <property type="entry name" value="LysR family transcriptional regulator"/>
    <property type="match status" value="1"/>
</dbReference>
<evidence type="ECO:0000313" key="8">
    <source>
        <dbReference type="Proteomes" id="UP000297720"/>
    </source>
</evidence>
<dbReference type="EMBL" id="QORL01000002">
    <property type="protein sequence ID" value="TFF80785.1"/>
    <property type="molecule type" value="Genomic_DNA"/>
</dbReference>
<evidence type="ECO:0000259" key="5">
    <source>
        <dbReference type="PROSITE" id="PS50931"/>
    </source>
</evidence>
<dbReference type="Pfam" id="PF03466">
    <property type="entry name" value="LysR_substrate"/>
    <property type="match status" value="1"/>
</dbReference>
<evidence type="ECO:0000256" key="2">
    <source>
        <dbReference type="ARBA" id="ARBA00023015"/>
    </source>
</evidence>
<dbReference type="GO" id="GO:0043565">
    <property type="term" value="F:sequence-specific DNA binding"/>
    <property type="evidence" value="ECO:0007669"/>
    <property type="project" value="TreeGrafter"/>
</dbReference>
<evidence type="ECO:0000256" key="4">
    <source>
        <dbReference type="ARBA" id="ARBA00023163"/>
    </source>
</evidence>
<dbReference type="PROSITE" id="PS50931">
    <property type="entry name" value="HTH_LYSR"/>
    <property type="match status" value="1"/>
</dbReference>
<gene>
    <name evidence="6" type="ORF">DRM93_01040</name>
    <name evidence="7" type="ORF">DRM94_01040</name>
</gene>
<dbReference type="PANTHER" id="PTHR30537:SF5">
    <property type="entry name" value="HTH-TYPE TRANSCRIPTIONAL ACTIVATOR TTDR-RELATED"/>
    <property type="match status" value="1"/>
</dbReference>
<dbReference type="InterPro" id="IPR058163">
    <property type="entry name" value="LysR-type_TF_proteobact-type"/>
</dbReference>
<dbReference type="InterPro" id="IPR036388">
    <property type="entry name" value="WH-like_DNA-bd_sf"/>
</dbReference>
<comment type="caution">
    <text evidence="7">The sequence shown here is derived from an EMBL/GenBank/DDBJ whole genome shotgun (WGS) entry which is preliminary data.</text>
</comment>
<dbReference type="OrthoDB" id="9786526at2"/>
<dbReference type="InterPro" id="IPR000847">
    <property type="entry name" value="LysR_HTH_N"/>
</dbReference>
<accession>A0A5F0KFK4</accession>
<feature type="domain" description="HTH lysR-type" evidence="5">
    <location>
        <begin position="1"/>
        <end position="58"/>
    </location>
</feature>
<comment type="similarity">
    <text evidence="1">Belongs to the LysR transcriptional regulatory family.</text>
</comment>
<keyword evidence="8" id="KW-1185">Reference proteome</keyword>
<evidence type="ECO:0000313" key="9">
    <source>
        <dbReference type="Proteomes" id="UP000297914"/>
    </source>
</evidence>
<keyword evidence="2" id="KW-0805">Transcription regulation</keyword>
<dbReference type="InterPro" id="IPR005119">
    <property type="entry name" value="LysR_subst-bd"/>
</dbReference>
<dbReference type="CDD" id="cd08422">
    <property type="entry name" value="PBP2_CrgA_like"/>
    <property type="match status" value="1"/>
</dbReference>
<protein>
    <submittedName>
        <fullName evidence="7">LysR family transcriptional regulator</fullName>
    </submittedName>
</protein>